<dbReference type="Proteomes" id="UP000251617">
    <property type="component" value="Chromosome"/>
</dbReference>
<comment type="catalytic activity">
    <reaction evidence="5">
        <text>N,N-dimethyl-1,4-phenylenediamine + anthranilate + 2 NAD(+) = 2-(4-dimethylaminophenyl)diazenylbenzoate + 2 NADH + 2 H(+)</text>
        <dbReference type="Rhea" id="RHEA:55872"/>
        <dbReference type="ChEBI" id="CHEBI:15378"/>
        <dbReference type="ChEBI" id="CHEBI:15783"/>
        <dbReference type="ChEBI" id="CHEBI:16567"/>
        <dbReference type="ChEBI" id="CHEBI:57540"/>
        <dbReference type="ChEBI" id="CHEBI:57945"/>
        <dbReference type="ChEBI" id="CHEBI:71579"/>
        <dbReference type="EC" id="1.7.1.17"/>
    </reaction>
    <physiologicalReaction direction="right-to-left" evidence="5">
        <dbReference type="Rhea" id="RHEA:55874"/>
    </physiologicalReaction>
</comment>
<dbReference type="SUPFAM" id="SSF52218">
    <property type="entry name" value="Flavoproteins"/>
    <property type="match status" value="1"/>
</dbReference>
<dbReference type="InterPro" id="IPR029039">
    <property type="entry name" value="Flavoprotein-like_sf"/>
</dbReference>
<accession>A0AAD0L9C2</accession>
<comment type="function">
    <text evidence="6">Quinone reductase that provides resistance to thiol-specific stress caused by electrophilic quinones.</text>
</comment>
<keyword evidence="1 6" id="KW-0285">Flavoprotein</keyword>
<dbReference type="EMBL" id="CP030750">
    <property type="protein sequence ID" value="AXA24534.1"/>
    <property type="molecule type" value="Genomic_DNA"/>
</dbReference>
<dbReference type="AlphaFoldDB" id="A0AAD0L9C2"/>
<dbReference type="InterPro" id="IPR023048">
    <property type="entry name" value="NADH:quinone_OxRdtase_FMN_depd"/>
</dbReference>
<gene>
    <name evidence="6" type="primary">azoR</name>
    <name evidence="8" type="ORF">C1S65_10595</name>
</gene>
<evidence type="ECO:0000256" key="6">
    <source>
        <dbReference type="HAMAP-Rule" id="MF_01216"/>
    </source>
</evidence>
<dbReference type="GO" id="GO:0016652">
    <property type="term" value="F:oxidoreductase activity, acting on NAD(P)H as acceptor"/>
    <property type="evidence" value="ECO:0007669"/>
    <property type="project" value="UniProtKB-UniRule"/>
</dbReference>
<dbReference type="InterPro" id="IPR003680">
    <property type="entry name" value="Flavodoxin_fold"/>
</dbReference>
<dbReference type="GO" id="GO:0009055">
    <property type="term" value="F:electron transfer activity"/>
    <property type="evidence" value="ECO:0007669"/>
    <property type="project" value="UniProtKB-UniRule"/>
</dbReference>
<dbReference type="Gene3D" id="3.40.50.360">
    <property type="match status" value="1"/>
</dbReference>
<evidence type="ECO:0000256" key="4">
    <source>
        <dbReference type="ARBA" id="ARBA00023027"/>
    </source>
</evidence>
<dbReference type="HAMAP" id="MF_01216">
    <property type="entry name" value="Azoreductase_type1"/>
    <property type="match status" value="1"/>
</dbReference>
<dbReference type="RefSeq" id="WP_112897973.1">
    <property type="nucleotide sequence ID" value="NZ_CP030750.1"/>
</dbReference>
<dbReference type="GO" id="GO:0010181">
    <property type="term" value="F:FMN binding"/>
    <property type="evidence" value="ECO:0007669"/>
    <property type="project" value="UniProtKB-UniRule"/>
</dbReference>
<comment type="similarity">
    <text evidence="6">Belongs to the azoreductase type 1 family.</text>
</comment>
<dbReference type="EC" id="1.7.1.17" evidence="6"/>
<name>A0AAD0L9C2_PSEPU</name>
<feature type="binding site" evidence="6">
    <location>
        <begin position="14"/>
        <end position="16"/>
    </location>
    <ligand>
        <name>FMN</name>
        <dbReference type="ChEBI" id="CHEBI:58210"/>
    </ligand>
</feature>
<dbReference type="InterPro" id="IPR050104">
    <property type="entry name" value="FMN-dep_NADH:Q_OxRdtase_AzoR1"/>
</dbReference>
<evidence type="ECO:0000259" key="7">
    <source>
        <dbReference type="Pfam" id="PF02525"/>
    </source>
</evidence>
<evidence type="ECO:0000256" key="1">
    <source>
        <dbReference type="ARBA" id="ARBA00022630"/>
    </source>
</evidence>
<sequence>MNILHIDCSARADSHSRALSAALVAHLSKDMPQVRVTRRDLGLAPIAHASAAYADGLQSPQALQEALAGSAMTLSEQLIVEVEHADVLVIGTPMHNFTVPSVFKAWLDQVLRVGRTIGRTAEGRKTGLLVDRPVHVAIAAGGFFSGERPSQPDFLTPYLSAAFACIGLHSVHYLALQGTAVLEPAQLRVEHERLLDSLAEGRARP</sequence>
<comment type="cofactor">
    <cofactor evidence="6">
        <name>FMN</name>
        <dbReference type="ChEBI" id="CHEBI:58210"/>
    </cofactor>
    <text evidence="6">Binds 1 FMN per subunit.</text>
</comment>
<comment type="caution">
    <text evidence="6">Lacks conserved residue(s) required for the propagation of feature annotation.</text>
</comment>
<comment type="subunit">
    <text evidence="6">Homodimer.</text>
</comment>
<keyword evidence="2 6" id="KW-0288">FMN</keyword>
<reference evidence="8 9" key="1">
    <citation type="submission" date="2018-06" db="EMBL/GenBank/DDBJ databases">
        <title>The genome of Pseudomonas putida NX-1, a lignin degrader.</title>
        <authorList>
            <person name="Xu Z."/>
        </authorList>
    </citation>
    <scope>NUCLEOTIDE SEQUENCE [LARGE SCALE GENOMIC DNA]</scope>
    <source>
        <strain evidence="8 9">NX-1</strain>
    </source>
</reference>
<dbReference type="GO" id="GO:0016655">
    <property type="term" value="F:oxidoreductase activity, acting on NAD(P)H, quinone or similar compound as acceptor"/>
    <property type="evidence" value="ECO:0007669"/>
    <property type="project" value="InterPro"/>
</dbReference>
<evidence type="ECO:0000256" key="5">
    <source>
        <dbReference type="ARBA" id="ARBA00048542"/>
    </source>
</evidence>
<protein>
    <recommendedName>
        <fullName evidence="6">FMN dependent NADH:quinone oxidoreductase</fullName>
        <ecNumber evidence="6">1.6.5.-</ecNumber>
    </recommendedName>
    <alternativeName>
        <fullName evidence="6">Azo-dye reductase</fullName>
    </alternativeName>
    <alternativeName>
        <fullName evidence="6">FMN-dependent NADH-azo compound oxidoreductase</fullName>
    </alternativeName>
    <alternativeName>
        <fullName evidence="6">FMN-dependent NADH-azoreductase</fullName>
        <ecNumber evidence="6">1.7.1.17</ecNumber>
    </alternativeName>
</protein>
<comment type="function">
    <text evidence="6">Also exhibits azoreductase activity. Catalyzes the reductive cleavage of the azo bond in aromatic azo compounds to the corresponding amines.</text>
</comment>
<proteinExistence type="inferred from homology"/>
<evidence type="ECO:0000256" key="3">
    <source>
        <dbReference type="ARBA" id="ARBA00023002"/>
    </source>
</evidence>
<evidence type="ECO:0000313" key="8">
    <source>
        <dbReference type="EMBL" id="AXA24534.1"/>
    </source>
</evidence>
<feature type="domain" description="Flavodoxin-like fold" evidence="7">
    <location>
        <begin position="1"/>
        <end position="189"/>
    </location>
</feature>
<dbReference type="PANTHER" id="PTHR43741">
    <property type="entry name" value="FMN-DEPENDENT NADH-AZOREDUCTASE 1"/>
    <property type="match status" value="1"/>
</dbReference>
<evidence type="ECO:0000313" key="9">
    <source>
        <dbReference type="Proteomes" id="UP000251617"/>
    </source>
</evidence>
<evidence type="ECO:0000256" key="2">
    <source>
        <dbReference type="ARBA" id="ARBA00022643"/>
    </source>
</evidence>
<organism evidence="8 9">
    <name type="scientific">Pseudomonas putida</name>
    <name type="common">Arthrobacter siderocapsulatus</name>
    <dbReference type="NCBI Taxonomy" id="303"/>
    <lineage>
        <taxon>Bacteria</taxon>
        <taxon>Pseudomonadati</taxon>
        <taxon>Pseudomonadota</taxon>
        <taxon>Gammaproteobacteria</taxon>
        <taxon>Pseudomonadales</taxon>
        <taxon>Pseudomonadaceae</taxon>
        <taxon>Pseudomonas</taxon>
    </lineage>
</organism>
<dbReference type="Pfam" id="PF02525">
    <property type="entry name" value="Flavodoxin_2"/>
    <property type="match status" value="1"/>
</dbReference>
<keyword evidence="3 6" id="KW-0560">Oxidoreductase</keyword>
<dbReference type="PANTHER" id="PTHR43741:SF4">
    <property type="entry name" value="FMN-DEPENDENT NADH:QUINONE OXIDOREDUCTASE"/>
    <property type="match status" value="1"/>
</dbReference>
<keyword evidence="4 6" id="KW-0520">NAD</keyword>
<dbReference type="EC" id="1.6.5.-" evidence="6"/>
<comment type="catalytic activity">
    <reaction evidence="6">
        <text>2 a quinone + NADH + H(+) = 2 a 1,4-benzosemiquinone + NAD(+)</text>
        <dbReference type="Rhea" id="RHEA:65952"/>
        <dbReference type="ChEBI" id="CHEBI:15378"/>
        <dbReference type="ChEBI" id="CHEBI:57540"/>
        <dbReference type="ChEBI" id="CHEBI:57945"/>
        <dbReference type="ChEBI" id="CHEBI:132124"/>
        <dbReference type="ChEBI" id="CHEBI:134225"/>
    </reaction>
</comment>
<feature type="binding site" evidence="6">
    <location>
        <position position="9"/>
    </location>
    <ligand>
        <name>FMN</name>
        <dbReference type="ChEBI" id="CHEBI:58210"/>
    </ligand>
</feature>